<sequence>DTIDDGYTESTTLDARSLHSITEFSPAMFQNITHSAESQVFDVALPSSAFVKHLQQKSGTNDGSSTNC</sequence>
<gene>
    <name evidence="1" type="primary">ORF222524</name>
</gene>
<accession>A0A0B7C450</accession>
<dbReference type="EMBL" id="HACG01053082">
    <property type="protein sequence ID" value="CEK99953.1"/>
    <property type="molecule type" value="Transcribed_RNA"/>
</dbReference>
<dbReference type="AlphaFoldDB" id="A0A0B7C450"/>
<proteinExistence type="predicted"/>
<protein>
    <submittedName>
        <fullName evidence="1">Uncharacterized protein</fullName>
    </submittedName>
</protein>
<reference evidence="1" key="1">
    <citation type="submission" date="2014-12" db="EMBL/GenBank/DDBJ databases">
        <title>Insight into the proteome of Arion vulgaris.</title>
        <authorList>
            <person name="Aradska J."/>
            <person name="Bulat T."/>
            <person name="Smidak R."/>
            <person name="Sarate P."/>
            <person name="Gangsoo J."/>
            <person name="Sialana F."/>
            <person name="Bilban M."/>
            <person name="Lubec G."/>
        </authorList>
    </citation>
    <scope>NUCLEOTIDE SEQUENCE</scope>
    <source>
        <tissue evidence="1">Skin</tissue>
    </source>
</reference>
<name>A0A0B7C450_9EUPU</name>
<feature type="non-terminal residue" evidence="1">
    <location>
        <position position="1"/>
    </location>
</feature>
<evidence type="ECO:0000313" key="1">
    <source>
        <dbReference type="EMBL" id="CEK99953.1"/>
    </source>
</evidence>
<organism evidence="1">
    <name type="scientific">Arion vulgaris</name>
    <dbReference type="NCBI Taxonomy" id="1028688"/>
    <lineage>
        <taxon>Eukaryota</taxon>
        <taxon>Metazoa</taxon>
        <taxon>Spiralia</taxon>
        <taxon>Lophotrochozoa</taxon>
        <taxon>Mollusca</taxon>
        <taxon>Gastropoda</taxon>
        <taxon>Heterobranchia</taxon>
        <taxon>Euthyneura</taxon>
        <taxon>Panpulmonata</taxon>
        <taxon>Eupulmonata</taxon>
        <taxon>Stylommatophora</taxon>
        <taxon>Helicina</taxon>
        <taxon>Arionoidea</taxon>
        <taxon>Arionidae</taxon>
        <taxon>Arion</taxon>
    </lineage>
</organism>